<evidence type="ECO:0000313" key="1">
    <source>
        <dbReference type="EMBL" id="TYI40562.1"/>
    </source>
</evidence>
<accession>A0A5D2RJM5</accession>
<dbReference type="EMBL" id="CM017611">
    <property type="protein sequence ID" value="TYI40562.1"/>
    <property type="molecule type" value="Genomic_DNA"/>
</dbReference>
<name>A0A5D2RJM5_GOSTO</name>
<evidence type="ECO:0000313" key="2">
    <source>
        <dbReference type="Proteomes" id="UP000322667"/>
    </source>
</evidence>
<dbReference type="Proteomes" id="UP000322667">
    <property type="component" value="Chromosome A02"/>
</dbReference>
<gene>
    <name evidence="1" type="ORF">ES332_A02G171800v1</name>
</gene>
<keyword evidence="2" id="KW-1185">Reference proteome</keyword>
<dbReference type="AlphaFoldDB" id="A0A5D2RJM5"/>
<protein>
    <submittedName>
        <fullName evidence="1">Uncharacterized protein</fullName>
    </submittedName>
</protein>
<organism evidence="1 2">
    <name type="scientific">Gossypium tomentosum</name>
    <name type="common">Hawaiian cotton</name>
    <name type="synonym">Gossypium sandvicense</name>
    <dbReference type="NCBI Taxonomy" id="34277"/>
    <lineage>
        <taxon>Eukaryota</taxon>
        <taxon>Viridiplantae</taxon>
        <taxon>Streptophyta</taxon>
        <taxon>Embryophyta</taxon>
        <taxon>Tracheophyta</taxon>
        <taxon>Spermatophyta</taxon>
        <taxon>Magnoliopsida</taxon>
        <taxon>eudicotyledons</taxon>
        <taxon>Gunneridae</taxon>
        <taxon>Pentapetalae</taxon>
        <taxon>rosids</taxon>
        <taxon>malvids</taxon>
        <taxon>Malvales</taxon>
        <taxon>Malvaceae</taxon>
        <taxon>Malvoideae</taxon>
        <taxon>Gossypium</taxon>
    </lineage>
</organism>
<proteinExistence type="predicted"/>
<reference evidence="1 2" key="1">
    <citation type="submission" date="2019-07" db="EMBL/GenBank/DDBJ databases">
        <title>WGS assembly of Gossypium tomentosum.</title>
        <authorList>
            <person name="Chen Z.J."/>
            <person name="Sreedasyam A."/>
            <person name="Ando A."/>
            <person name="Song Q."/>
            <person name="De L."/>
            <person name="Hulse-Kemp A."/>
            <person name="Ding M."/>
            <person name="Ye W."/>
            <person name="Kirkbride R."/>
            <person name="Jenkins J."/>
            <person name="Plott C."/>
            <person name="Lovell J."/>
            <person name="Lin Y.-M."/>
            <person name="Vaughn R."/>
            <person name="Liu B."/>
            <person name="Li W."/>
            <person name="Simpson S."/>
            <person name="Scheffler B."/>
            <person name="Saski C."/>
            <person name="Grover C."/>
            <person name="Hu G."/>
            <person name="Conover J."/>
            <person name="Carlson J."/>
            <person name="Shu S."/>
            <person name="Boston L."/>
            <person name="Williams M."/>
            <person name="Peterson D."/>
            <person name="Mcgee K."/>
            <person name="Jones D."/>
            <person name="Wendel J."/>
            <person name="Stelly D."/>
            <person name="Grimwood J."/>
            <person name="Schmutz J."/>
        </authorList>
    </citation>
    <scope>NUCLEOTIDE SEQUENCE [LARGE SCALE GENOMIC DNA]</scope>
    <source>
        <strain evidence="1">7179.01</strain>
    </source>
</reference>
<sequence length="38" mass="4430">MEAQNFQQSYTLAMLSGWLGVGDRRRQHHNIKLLPLGY</sequence>